<dbReference type="SMART" id="SM00382">
    <property type="entry name" value="AAA"/>
    <property type="match status" value="1"/>
</dbReference>
<evidence type="ECO:0000313" key="9">
    <source>
        <dbReference type="Proteomes" id="UP000009071"/>
    </source>
</evidence>
<dbReference type="HOGENOM" id="CLU_000445_0_6_7"/>
<dbReference type="InterPro" id="IPR058031">
    <property type="entry name" value="AAA_lid_NorR"/>
</dbReference>
<dbReference type="Gene3D" id="3.40.50.2300">
    <property type="match status" value="1"/>
</dbReference>
<dbReference type="GO" id="GO:0000160">
    <property type="term" value="P:phosphorelay signal transduction system"/>
    <property type="evidence" value="ECO:0007669"/>
    <property type="project" value="InterPro"/>
</dbReference>
<dbReference type="eggNOG" id="COG2204">
    <property type="taxonomic scope" value="Bacteria"/>
</dbReference>
<keyword evidence="1" id="KW-0547">Nucleotide-binding</keyword>
<keyword evidence="3" id="KW-0805">Transcription regulation</keyword>
<dbReference type="PRINTS" id="PR01590">
    <property type="entry name" value="HTHFIS"/>
</dbReference>
<dbReference type="Pfam" id="PF00072">
    <property type="entry name" value="Response_reg"/>
    <property type="match status" value="1"/>
</dbReference>
<dbReference type="InterPro" id="IPR003593">
    <property type="entry name" value="AAA+_ATPase"/>
</dbReference>
<reference evidence="8 9" key="1">
    <citation type="journal article" date="2009" name="Genome Res.">
        <title>Whole genome sequence of Desulfovibrio magneticus strain RS-1 revealed common gene clusters in magnetotactic bacteria.</title>
        <authorList>
            <person name="Nakazawa H."/>
            <person name="Arakaki A."/>
            <person name="Narita-Yamada S."/>
            <person name="Yashiro I."/>
            <person name="Jinno K."/>
            <person name="Aoki N."/>
            <person name="Tsuruyama A."/>
            <person name="Okamura Y."/>
            <person name="Tanikawa S."/>
            <person name="Fujita N."/>
            <person name="Takeyama H."/>
            <person name="Matsunaga T."/>
        </authorList>
    </citation>
    <scope>NUCLEOTIDE SEQUENCE [LARGE SCALE GENOMIC DNA]</scope>
    <source>
        <strain evidence="9">ATCC 700980 / DSM 13731 / RS-1</strain>
    </source>
</reference>
<dbReference type="InterPro" id="IPR001789">
    <property type="entry name" value="Sig_transdc_resp-reg_receiver"/>
</dbReference>
<dbReference type="PROSITE" id="PS00688">
    <property type="entry name" value="SIGMA54_INTERACT_3"/>
    <property type="match status" value="1"/>
</dbReference>
<dbReference type="Pfam" id="PF00158">
    <property type="entry name" value="Sigma54_activat"/>
    <property type="match status" value="1"/>
</dbReference>
<feature type="domain" description="Response regulatory" evidence="7">
    <location>
        <begin position="6"/>
        <end position="122"/>
    </location>
</feature>
<dbReference type="SUPFAM" id="SSF46689">
    <property type="entry name" value="Homeodomain-like"/>
    <property type="match status" value="1"/>
</dbReference>
<dbReference type="STRING" id="573370.DMR_33180"/>
<evidence type="ECO:0000256" key="3">
    <source>
        <dbReference type="ARBA" id="ARBA00023015"/>
    </source>
</evidence>
<dbReference type="InterPro" id="IPR009057">
    <property type="entry name" value="Homeodomain-like_sf"/>
</dbReference>
<proteinExistence type="predicted"/>
<dbReference type="Proteomes" id="UP000009071">
    <property type="component" value="Chromosome"/>
</dbReference>
<dbReference type="PROSITE" id="PS50110">
    <property type="entry name" value="RESPONSE_REGULATORY"/>
    <property type="match status" value="1"/>
</dbReference>
<dbReference type="AlphaFoldDB" id="C4XJR2"/>
<dbReference type="Gene3D" id="1.10.10.60">
    <property type="entry name" value="Homeodomain-like"/>
    <property type="match status" value="1"/>
</dbReference>
<accession>C4XJR2</accession>
<evidence type="ECO:0000259" key="6">
    <source>
        <dbReference type="PROSITE" id="PS50045"/>
    </source>
</evidence>
<evidence type="ECO:0000256" key="1">
    <source>
        <dbReference type="ARBA" id="ARBA00022741"/>
    </source>
</evidence>
<feature type="domain" description="Sigma-54 factor interaction" evidence="6">
    <location>
        <begin position="147"/>
        <end position="376"/>
    </location>
</feature>
<dbReference type="InterPro" id="IPR025944">
    <property type="entry name" value="Sigma_54_int_dom_CS"/>
</dbReference>
<dbReference type="InterPro" id="IPR027417">
    <property type="entry name" value="P-loop_NTPase"/>
</dbReference>
<dbReference type="FunFam" id="3.40.50.300:FF:000006">
    <property type="entry name" value="DNA-binding transcriptional regulator NtrC"/>
    <property type="match status" value="1"/>
</dbReference>
<dbReference type="PROSITE" id="PS50045">
    <property type="entry name" value="SIGMA54_INTERACT_4"/>
    <property type="match status" value="1"/>
</dbReference>
<dbReference type="PANTHER" id="PTHR32071">
    <property type="entry name" value="TRANSCRIPTIONAL REGULATORY PROTEIN"/>
    <property type="match status" value="1"/>
</dbReference>
<dbReference type="GO" id="GO:0005524">
    <property type="term" value="F:ATP binding"/>
    <property type="evidence" value="ECO:0007669"/>
    <property type="project" value="UniProtKB-KW"/>
</dbReference>
<gene>
    <name evidence="8" type="ordered locus">DMR_33180</name>
</gene>
<evidence type="ECO:0000256" key="5">
    <source>
        <dbReference type="PROSITE-ProRule" id="PRU00169"/>
    </source>
</evidence>
<dbReference type="EMBL" id="AP010904">
    <property type="protein sequence ID" value="BAH76809.1"/>
    <property type="molecule type" value="Genomic_DNA"/>
</dbReference>
<dbReference type="InterPro" id="IPR002078">
    <property type="entry name" value="Sigma_54_int"/>
</dbReference>
<dbReference type="SUPFAM" id="SSF52540">
    <property type="entry name" value="P-loop containing nucleoside triphosphate hydrolases"/>
    <property type="match status" value="1"/>
</dbReference>
<dbReference type="Pfam" id="PF02954">
    <property type="entry name" value="HTH_8"/>
    <property type="match status" value="1"/>
</dbReference>
<name>C4XJR2_SOLM1</name>
<dbReference type="Gene3D" id="3.40.50.300">
    <property type="entry name" value="P-loop containing nucleotide triphosphate hydrolases"/>
    <property type="match status" value="1"/>
</dbReference>
<keyword evidence="4" id="KW-0804">Transcription</keyword>
<keyword evidence="5" id="KW-0597">Phosphoprotein</keyword>
<keyword evidence="9" id="KW-1185">Reference proteome</keyword>
<dbReference type="Pfam" id="PF25601">
    <property type="entry name" value="AAA_lid_14"/>
    <property type="match status" value="1"/>
</dbReference>
<dbReference type="SMART" id="SM00448">
    <property type="entry name" value="REC"/>
    <property type="match status" value="1"/>
</dbReference>
<dbReference type="InterPro" id="IPR011006">
    <property type="entry name" value="CheY-like_superfamily"/>
</dbReference>
<keyword evidence="2" id="KW-0067">ATP-binding</keyword>
<dbReference type="GO" id="GO:0043565">
    <property type="term" value="F:sequence-specific DNA binding"/>
    <property type="evidence" value="ECO:0007669"/>
    <property type="project" value="InterPro"/>
</dbReference>
<dbReference type="CDD" id="cd00009">
    <property type="entry name" value="AAA"/>
    <property type="match status" value="1"/>
</dbReference>
<evidence type="ECO:0000256" key="2">
    <source>
        <dbReference type="ARBA" id="ARBA00022840"/>
    </source>
</evidence>
<dbReference type="KEGG" id="dma:DMR_33180"/>
<dbReference type="OrthoDB" id="9763792at2"/>
<dbReference type="GO" id="GO:0006355">
    <property type="term" value="P:regulation of DNA-templated transcription"/>
    <property type="evidence" value="ECO:0007669"/>
    <property type="project" value="InterPro"/>
</dbReference>
<sequence>MNDRPRVLIVDDQPDFAKGLVRLLTPKLPKAALSCVLSAEAALDDLAGAPCDVMVTDLRMPGLSGLELLPRALALQPSLGVVLLTAHGDIDSAVLALKAGAYDFLTKPVDSDHLARVIAKGLERAELLRENRRLRAAVAACGAQAGMLGESAAMRQVKQTIAAVAASDYTVLIRGESGTGKELAARAVHGLSRRAGGAFLSVNCPAIPDQILESELFGHVRGAFTGAERDRRGLFVAASGGVLVLDEIGDIPMSVQTKLLRVLQEREVRPVGSSKSIPVDVRILASTNQDLEAKIVDKTFREDLYYRLNVLTVRLPPLRERRDDIALLATAFLERACREMGIGDKEFSPEALAALAGRDWPGNVRELFNFVRRLTVFSPGDVISAGAVTEADPGMGEQPQAEGLAESASAGPYLEAKAQVVDAFTRRYVERLLKQTRGNVSEAARVSGLERVSLQKILKRLGIAADEFRY</sequence>
<organism evidence="8 9">
    <name type="scientific">Solidesulfovibrio magneticus (strain ATCC 700980 / DSM 13731 / RS-1)</name>
    <name type="common">Desulfovibrio magneticus</name>
    <dbReference type="NCBI Taxonomy" id="573370"/>
    <lineage>
        <taxon>Bacteria</taxon>
        <taxon>Pseudomonadati</taxon>
        <taxon>Thermodesulfobacteriota</taxon>
        <taxon>Desulfovibrionia</taxon>
        <taxon>Desulfovibrionales</taxon>
        <taxon>Desulfovibrionaceae</taxon>
        <taxon>Solidesulfovibrio</taxon>
    </lineage>
</organism>
<evidence type="ECO:0000313" key="8">
    <source>
        <dbReference type="EMBL" id="BAH76809.1"/>
    </source>
</evidence>
<dbReference type="RefSeq" id="WP_015861960.1">
    <property type="nucleotide sequence ID" value="NC_012796.1"/>
</dbReference>
<protein>
    <submittedName>
        <fullName evidence="8">Response regulator</fullName>
    </submittedName>
</protein>
<dbReference type="Gene3D" id="1.10.8.60">
    <property type="match status" value="1"/>
</dbReference>
<evidence type="ECO:0000259" key="7">
    <source>
        <dbReference type="PROSITE" id="PS50110"/>
    </source>
</evidence>
<dbReference type="InterPro" id="IPR002197">
    <property type="entry name" value="HTH_Fis"/>
</dbReference>
<dbReference type="SUPFAM" id="SSF52172">
    <property type="entry name" value="CheY-like"/>
    <property type="match status" value="1"/>
</dbReference>
<evidence type="ECO:0000256" key="4">
    <source>
        <dbReference type="ARBA" id="ARBA00023163"/>
    </source>
</evidence>
<feature type="modified residue" description="4-aspartylphosphate" evidence="5">
    <location>
        <position position="57"/>
    </location>
</feature>